<evidence type="ECO:0000256" key="4">
    <source>
        <dbReference type="ARBA" id="ARBA00022723"/>
    </source>
</evidence>
<feature type="compositionally biased region" description="Polar residues" evidence="9">
    <location>
        <begin position="333"/>
        <end position="343"/>
    </location>
</feature>
<feature type="compositionally biased region" description="Acidic residues" evidence="9">
    <location>
        <begin position="44"/>
        <end position="63"/>
    </location>
</feature>
<keyword evidence="7 8" id="KW-0464">Manganese</keyword>
<evidence type="ECO:0000256" key="2">
    <source>
        <dbReference type="ARBA" id="ARBA00005533"/>
    </source>
</evidence>
<keyword evidence="8" id="KW-0539">Nucleus</keyword>
<dbReference type="STRING" id="196109.A0A136JFG1"/>
<keyword evidence="8" id="KW-0227">DNA damage</keyword>
<comment type="subcellular location">
    <subcellularLocation>
        <location evidence="8">Nucleus</location>
    </subcellularLocation>
</comment>
<dbReference type="AlphaFoldDB" id="A0A136JFG1"/>
<dbReference type="InterPro" id="IPR033315">
    <property type="entry name" value="Fan1-like"/>
</dbReference>
<dbReference type="PANTHER" id="PTHR15749:SF4">
    <property type="entry name" value="FANCONI-ASSOCIATED NUCLEASE 1"/>
    <property type="match status" value="1"/>
</dbReference>
<dbReference type="GO" id="GO:0017108">
    <property type="term" value="F:5'-flap endonuclease activity"/>
    <property type="evidence" value="ECO:0007669"/>
    <property type="project" value="TreeGrafter"/>
</dbReference>
<dbReference type="EC" id="3.1.4.1" evidence="8"/>
<accession>A0A136JFG1</accession>
<feature type="compositionally biased region" description="Pro residues" evidence="9">
    <location>
        <begin position="347"/>
        <end position="356"/>
    </location>
</feature>
<dbReference type="Proteomes" id="UP000070501">
    <property type="component" value="Unassembled WGS sequence"/>
</dbReference>
<feature type="compositionally biased region" description="Basic and acidic residues" evidence="9">
    <location>
        <begin position="77"/>
        <end position="90"/>
    </location>
</feature>
<dbReference type="InterPro" id="IPR049125">
    <property type="entry name" value="FAN1-like_WH"/>
</dbReference>
<dbReference type="SMART" id="SM00990">
    <property type="entry name" value="VRR_NUC"/>
    <property type="match status" value="1"/>
</dbReference>
<dbReference type="Pfam" id="PF21170">
    <property type="entry name" value="FAN1_TPR"/>
    <property type="match status" value="1"/>
</dbReference>
<dbReference type="PANTHER" id="PTHR15749">
    <property type="entry name" value="FANCONI-ASSOCIATED NUCLEASE 1"/>
    <property type="match status" value="1"/>
</dbReference>
<gene>
    <name evidence="11" type="ORF">Micbo1qcDRAFT_231033</name>
</gene>
<evidence type="ECO:0000256" key="9">
    <source>
        <dbReference type="SAM" id="MobiDB-lite"/>
    </source>
</evidence>
<organism evidence="11 12">
    <name type="scientific">Microdochium bolleyi</name>
    <dbReference type="NCBI Taxonomy" id="196109"/>
    <lineage>
        <taxon>Eukaryota</taxon>
        <taxon>Fungi</taxon>
        <taxon>Dikarya</taxon>
        <taxon>Ascomycota</taxon>
        <taxon>Pezizomycotina</taxon>
        <taxon>Sordariomycetes</taxon>
        <taxon>Xylariomycetidae</taxon>
        <taxon>Xylariales</taxon>
        <taxon>Microdochiaceae</taxon>
        <taxon>Microdochium</taxon>
    </lineage>
</organism>
<feature type="compositionally biased region" description="Basic and acidic residues" evidence="9">
    <location>
        <begin position="29"/>
        <end position="43"/>
    </location>
</feature>
<evidence type="ECO:0000313" key="11">
    <source>
        <dbReference type="EMBL" id="KXJ95882.1"/>
    </source>
</evidence>
<evidence type="ECO:0000313" key="12">
    <source>
        <dbReference type="Proteomes" id="UP000070501"/>
    </source>
</evidence>
<comment type="similarity">
    <text evidence="2 8">Belongs to the FAN1 family.</text>
</comment>
<dbReference type="GO" id="GO:0008409">
    <property type="term" value="F:5'-3' exonuclease activity"/>
    <property type="evidence" value="ECO:0007669"/>
    <property type="project" value="TreeGrafter"/>
</dbReference>
<keyword evidence="12" id="KW-1185">Reference proteome</keyword>
<dbReference type="Gene3D" id="3.40.1350.10">
    <property type="match status" value="1"/>
</dbReference>
<dbReference type="OrthoDB" id="76364at2759"/>
<dbReference type="CDD" id="cd22326">
    <property type="entry name" value="FAN1-like"/>
    <property type="match status" value="1"/>
</dbReference>
<dbReference type="InParanoid" id="A0A136JFG1"/>
<evidence type="ECO:0000256" key="3">
    <source>
        <dbReference type="ARBA" id="ARBA00022722"/>
    </source>
</evidence>
<proteinExistence type="inferred from homology"/>
<evidence type="ECO:0000256" key="1">
    <source>
        <dbReference type="ARBA" id="ARBA00000983"/>
    </source>
</evidence>
<feature type="region of interest" description="Disordered" evidence="9">
    <location>
        <begin position="333"/>
        <end position="362"/>
    </location>
</feature>
<reference evidence="12" key="1">
    <citation type="submission" date="2016-02" db="EMBL/GenBank/DDBJ databases">
        <title>Draft genome sequence of Microdochium bolleyi, a fungal endophyte of beachgrass.</title>
        <authorList>
            <consortium name="DOE Joint Genome Institute"/>
            <person name="David A.S."/>
            <person name="May G."/>
            <person name="Haridas S."/>
            <person name="Lim J."/>
            <person name="Wang M."/>
            <person name="Labutti K."/>
            <person name="Lipzen A."/>
            <person name="Barry K."/>
            <person name="Grigoriev I.V."/>
        </authorList>
    </citation>
    <scope>NUCLEOTIDE SEQUENCE [LARGE SCALE GENOMIC DNA]</scope>
    <source>
        <strain evidence="12">J235TASD1</strain>
    </source>
</reference>
<sequence length="875" mass="99762">MDAFVKRTKVGSAGQPTATQKATTATTHKSTERPTKRLKREEVADSDNEDDDGDDNEEAENTLDDFSRAALPVRRPISRDRPATNDDFSREGSPSLGADDDRPVRLTAIESSLPAIVSDEEAIQQYEYFKASQSEADSDQTDSAASRLDSRNWVRGKSSLYVDAFNLALDTVLDEESHLFDSRESAVFDMWKALPYESQFLYVRLFLRKNAQWYRKEKLGYHSDIQDVEGAVRDLQLPRDLPPLVNNEVTKDSASAADYIEEETCLATTFAFADTSDECITTVDEAVSLLSLDEVKAFAKEAKVQGKNKGDIAKSICRTSRQQSGLFAVGLRRSSTMDSATSIDSPTPEPGSPAPDSPDDSNRNRHFLEKILAITGPCIRLSLPVLKLFERVHLVFYRSTEWTDKSLTAIILAKISRRNFPEYVVSRSANIFASRAQLLEFETSMRTEFAIDNILEFNGPVRETDFRRVIQIFEKVYPRWRSLLVEEQLKEDRVYDSGEGAYLRRLNPGHSYTRIVHKAAHTYGRLKDHKREHELLSELLEQRLFHLARRGSWYQRKALLEEHYMYALEENPSITDPELQKKHWKRIAVTTCEIALEDRDCHLIYHYDIQKRMVKLEKQLKVPKRLQHDFGHVRLKQPEEHYIHGVQLKKDDIQGKKGRGPSTKTIWVDEAEGGGECSVEAMCLSDYRANGWKGYHAEGGIVRTLFAYLFFDILFLYIPNVFQTAYQMCPLDLHTDAFYPTRSTEINHRLVEIANGQAARLIEAVDKRERERRTCVVGLNWDYELQDLLELAECFNGAALATICKVMAQEYGQRGGGIPDLILWRSEPAKEVMFSEVKSANDRLSDTQRLWIHVLTGAGIRVALCNAVADEVREV</sequence>
<dbReference type="GO" id="GO:0036297">
    <property type="term" value="P:interstrand cross-link repair"/>
    <property type="evidence" value="ECO:0007669"/>
    <property type="project" value="InterPro"/>
</dbReference>
<dbReference type="InterPro" id="IPR049132">
    <property type="entry name" value="FAN1-like_euk"/>
</dbReference>
<dbReference type="InterPro" id="IPR049126">
    <property type="entry name" value="FAN1-like_TPR"/>
</dbReference>
<comment type="function">
    <text evidence="8">Nuclease required for the repair of DNA interstrand cross-links (ICL). Acts as a 5'-3' exonuclease that anchors at a cut end of DNA and cleaves DNA successively at every third nucleotide, allowing to excise an ICL from one strand through flanking incisions.</text>
</comment>
<dbReference type="GO" id="GO:0070336">
    <property type="term" value="F:flap-structured DNA binding"/>
    <property type="evidence" value="ECO:0007669"/>
    <property type="project" value="TreeGrafter"/>
</dbReference>
<keyword evidence="4 8" id="KW-0479">Metal-binding</keyword>
<evidence type="ECO:0000256" key="6">
    <source>
        <dbReference type="ARBA" id="ARBA00022842"/>
    </source>
</evidence>
<evidence type="ECO:0000256" key="8">
    <source>
        <dbReference type="RuleBase" id="RU365033"/>
    </source>
</evidence>
<evidence type="ECO:0000256" key="5">
    <source>
        <dbReference type="ARBA" id="ARBA00022801"/>
    </source>
</evidence>
<feature type="region of interest" description="Disordered" evidence="9">
    <location>
        <begin position="1"/>
        <end position="104"/>
    </location>
</feature>
<dbReference type="Pfam" id="PF21315">
    <property type="entry name" value="FAN1_HTH"/>
    <property type="match status" value="1"/>
</dbReference>
<comment type="cofactor">
    <cofactor evidence="8">
        <name>Mg(2+)</name>
        <dbReference type="ChEBI" id="CHEBI:18420"/>
    </cofactor>
    <cofactor evidence="8">
        <name>Mn(2+)</name>
        <dbReference type="ChEBI" id="CHEBI:29035"/>
    </cofactor>
</comment>
<keyword evidence="3 8" id="KW-0540">Nuclease</keyword>
<feature type="domain" description="VRR-NUC" evidence="10">
    <location>
        <begin position="753"/>
        <end position="869"/>
    </location>
</feature>
<comment type="catalytic activity">
    <reaction evidence="1 8">
        <text>Hydrolytically removes 5'-nucleotides successively from the 3'-hydroxy termini of 3'-hydroxy-terminated oligonucleotides.</text>
        <dbReference type="EC" id="3.1.4.1"/>
    </reaction>
</comment>
<evidence type="ECO:0000259" key="10">
    <source>
        <dbReference type="SMART" id="SM00990"/>
    </source>
</evidence>
<keyword evidence="6 8" id="KW-0460">Magnesium</keyword>
<dbReference type="Pfam" id="PF08774">
    <property type="entry name" value="VRR_NUC"/>
    <property type="match status" value="1"/>
</dbReference>
<dbReference type="InterPro" id="IPR014883">
    <property type="entry name" value="VRR_NUC"/>
</dbReference>
<name>A0A136JFG1_9PEZI</name>
<keyword evidence="5 8" id="KW-0378">Hydrolase</keyword>
<dbReference type="InterPro" id="IPR011856">
    <property type="entry name" value="tRNA_endonuc-like_dom_sf"/>
</dbReference>
<dbReference type="EMBL" id="KQ964246">
    <property type="protein sequence ID" value="KXJ95882.1"/>
    <property type="molecule type" value="Genomic_DNA"/>
</dbReference>
<keyword evidence="8" id="KW-0234">DNA repair</keyword>
<dbReference type="GO" id="GO:0046872">
    <property type="term" value="F:metal ion binding"/>
    <property type="evidence" value="ECO:0007669"/>
    <property type="project" value="UniProtKB-KW"/>
</dbReference>
<dbReference type="FunFam" id="3.40.1350.10:FF:000009">
    <property type="entry name" value="Fanconi-associated nuclease"/>
    <property type="match status" value="1"/>
</dbReference>
<dbReference type="GO" id="GO:0005634">
    <property type="term" value="C:nucleus"/>
    <property type="evidence" value="ECO:0007669"/>
    <property type="project" value="UniProtKB-SubCell"/>
</dbReference>
<protein>
    <recommendedName>
        <fullName evidence="8">Fanconi-associated nuclease</fullName>
        <ecNumber evidence="8">3.1.4.1</ecNumber>
    </recommendedName>
</protein>
<dbReference type="GO" id="GO:0004528">
    <property type="term" value="F:phosphodiesterase I activity"/>
    <property type="evidence" value="ECO:0007669"/>
    <property type="project" value="UniProtKB-EC"/>
</dbReference>
<evidence type="ECO:0000256" key="7">
    <source>
        <dbReference type="ARBA" id="ARBA00023211"/>
    </source>
</evidence>
<feature type="compositionally biased region" description="Low complexity" evidence="9">
    <location>
        <begin position="17"/>
        <end position="27"/>
    </location>
</feature>